<dbReference type="EMBL" id="UYJE01006205">
    <property type="protein sequence ID" value="VDI43970.1"/>
    <property type="molecule type" value="Genomic_DNA"/>
</dbReference>
<comment type="caution">
    <text evidence="1">The sequence shown here is derived from an EMBL/GenBank/DDBJ whole genome shotgun (WGS) entry which is preliminary data.</text>
</comment>
<sequence>MLLMLFSVSICKQHNGRYPGNDRNYPDKITDKHINLHQALCKSSSFIGVISHRE</sequence>
<organism evidence="1 2">
    <name type="scientific">Mytilus galloprovincialis</name>
    <name type="common">Mediterranean mussel</name>
    <dbReference type="NCBI Taxonomy" id="29158"/>
    <lineage>
        <taxon>Eukaryota</taxon>
        <taxon>Metazoa</taxon>
        <taxon>Spiralia</taxon>
        <taxon>Lophotrochozoa</taxon>
        <taxon>Mollusca</taxon>
        <taxon>Bivalvia</taxon>
        <taxon>Autobranchia</taxon>
        <taxon>Pteriomorphia</taxon>
        <taxon>Mytilida</taxon>
        <taxon>Mytiloidea</taxon>
        <taxon>Mytilidae</taxon>
        <taxon>Mytilinae</taxon>
        <taxon>Mytilus</taxon>
    </lineage>
</organism>
<gene>
    <name evidence="1" type="ORF">MGAL_10B020175</name>
</gene>
<evidence type="ECO:0000313" key="1">
    <source>
        <dbReference type="EMBL" id="VDI43970.1"/>
    </source>
</evidence>
<proteinExistence type="predicted"/>
<name>A0A8B6F3W8_MYTGA</name>
<accession>A0A8B6F3W8</accession>
<protein>
    <submittedName>
        <fullName evidence="1">Uncharacterized protein</fullName>
    </submittedName>
</protein>
<reference evidence="1" key="1">
    <citation type="submission" date="2018-11" db="EMBL/GenBank/DDBJ databases">
        <authorList>
            <person name="Alioto T."/>
            <person name="Alioto T."/>
        </authorList>
    </citation>
    <scope>NUCLEOTIDE SEQUENCE</scope>
</reference>
<dbReference type="Proteomes" id="UP000596742">
    <property type="component" value="Unassembled WGS sequence"/>
</dbReference>
<evidence type="ECO:0000313" key="2">
    <source>
        <dbReference type="Proteomes" id="UP000596742"/>
    </source>
</evidence>
<keyword evidence="2" id="KW-1185">Reference proteome</keyword>
<dbReference type="AlphaFoldDB" id="A0A8B6F3W8"/>